<dbReference type="AlphaFoldDB" id="A0A317SL75"/>
<dbReference type="STRING" id="42249.A0A317SL75"/>
<organism evidence="1 2">
    <name type="scientific">Tuber magnatum</name>
    <name type="common">white Piedmont truffle</name>
    <dbReference type="NCBI Taxonomy" id="42249"/>
    <lineage>
        <taxon>Eukaryota</taxon>
        <taxon>Fungi</taxon>
        <taxon>Dikarya</taxon>
        <taxon>Ascomycota</taxon>
        <taxon>Pezizomycotina</taxon>
        <taxon>Pezizomycetes</taxon>
        <taxon>Pezizales</taxon>
        <taxon>Tuberaceae</taxon>
        <taxon>Tuber</taxon>
    </lineage>
</organism>
<dbReference type="SUPFAM" id="SSF50494">
    <property type="entry name" value="Trypsin-like serine proteases"/>
    <property type="match status" value="1"/>
</dbReference>
<gene>
    <name evidence="1" type="ORF">C7212DRAFT_344986</name>
</gene>
<reference evidence="1 2" key="1">
    <citation type="submission" date="2018-03" db="EMBL/GenBank/DDBJ databases">
        <title>Genomes of Pezizomycetes fungi and the evolution of truffles.</title>
        <authorList>
            <person name="Murat C."/>
            <person name="Payen T."/>
            <person name="Noel B."/>
            <person name="Kuo A."/>
            <person name="Martin F.M."/>
        </authorList>
    </citation>
    <scope>NUCLEOTIDE SEQUENCE [LARGE SCALE GENOMIC DNA]</scope>
    <source>
        <strain evidence="1">091103-1</strain>
    </source>
</reference>
<comment type="caution">
    <text evidence="1">The sequence shown here is derived from an EMBL/GenBank/DDBJ whole genome shotgun (WGS) entry which is preliminary data.</text>
</comment>
<dbReference type="EMBL" id="PYWC01000051">
    <property type="protein sequence ID" value="PWW75125.1"/>
    <property type="molecule type" value="Genomic_DNA"/>
</dbReference>
<sequence length="384" mass="42079">MPGRVDLHLSQSPFLLYPHIIIRSNLPVVNLSGVSGKRLWDKTGPTWPKRQGGPHAQLYIREIRPLHGHPITTVWREFLKDVQAYLDAELGVKFTAIMGVGFANAKDETPFCPLLVIIGVPPNSLPFEAAKKTADYVKGTILSQAGFPAVDVAVREWVTILPGCGPKLPSLDPLVDSVAEFRHHFTSTLGLSVASAKTPYYEGTVALYLRCGNDNDDVIAITAAHLSRDAFDWAKFKGNKVYIGGNIKEEEYGSLMFPNHSDRASYRYPPDGLLQVFYVVLKSEIQQPKQRHAPGDNAMPDYDLEFTALETTILSYGGRGAFSGQGDSGVIILDRGGRIVAMLTGGGGSTNESNVTFGTAWYELESHIRKALPGYFLYPVVSGR</sequence>
<evidence type="ECO:0000313" key="2">
    <source>
        <dbReference type="Proteomes" id="UP000246991"/>
    </source>
</evidence>
<evidence type="ECO:0008006" key="3">
    <source>
        <dbReference type="Google" id="ProtNLM"/>
    </source>
</evidence>
<dbReference type="InterPro" id="IPR009003">
    <property type="entry name" value="Peptidase_S1_PA"/>
</dbReference>
<keyword evidence="2" id="KW-1185">Reference proteome</keyword>
<dbReference type="OrthoDB" id="3563428at2759"/>
<evidence type="ECO:0000313" key="1">
    <source>
        <dbReference type="EMBL" id="PWW75125.1"/>
    </source>
</evidence>
<name>A0A317SL75_9PEZI</name>
<dbReference type="Proteomes" id="UP000246991">
    <property type="component" value="Unassembled WGS sequence"/>
</dbReference>
<accession>A0A317SL75</accession>
<proteinExistence type="predicted"/>
<protein>
    <recommendedName>
        <fullName evidence="3">Peptidase S1 domain-containing protein</fullName>
    </recommendedName>
</protein>